<comment type="caution">
    <text evidence="1">The sequence shown here is derived from an EMBL/GenBank/DDBJ whole genome shotgun (WGS) entry which is preliminary data.</text>
</comment>
<dbReference type="EMBL" id="LVLJ01002210">
    <property type="protein sequence ID" value="OAE26215.1"/>
    <property type="molecule type" value="Genomic_DNA"/>
</dbReference>
<reference evidence="1" key="1">
    <citation type="submission" date="2016-03" db="EMBL/GenBank/DDBJ databases">
        <title>Mechanisms controlling the formation of the plant cell surface in tip-growing cells are functionally conserved among land plants.</title>
        <authorList>
            <person name="Honkanen S."/>
            <person name="Jones V.A."/>
            <person name="Morieri G."/>
            <person name="Champion C."/>
            <person name="Hetherington A.J."/>
            <person name="Kelly S."/>
            <person name="Saint-Marcoux D."/>
            <person name="Proust H."/>
            <person name="Prescott H."/>
            <person name="Dolan L."/>
        </authorList>
    </citation>
    <scope>NUCLEOTIDE SEQUENCE [LARGE SCALE GENOMIC DNA]</scope>
    <source>
        <tissue evidence="1">Whole gametophyte</tissue>
    </source>
</reference>
<name>A0A176W161_MARPO</name>
<gene>
    <name evidence="1" type="ORF">AXG93_3457s1420</name>
</gene>
<organism evidence="1 2">
    <name type="scientific">Marchantia polymorpha subsp. ruderalis</name>
    <dbReference type="NCBI Taxonomy" id="1480154"/>
    <lineage>
        <taxon>Eukaryota</taxon>
        <taxon>Viridiplantae</taxon>
        <taxon>Streptophyta</taxon>
        <taxon>Embryophyta</taxon>
        <taxon>Marchantiophyta</taxon>
        <taxon>Marchantiopsida</taxon>
        <taxon>Marchantiidae</taxon>
        <taxon>Marchantiales</taxon>
        <taxon>Marchantiaceae</taxon>
        <taxon>Marchantia</taxon>
    </lineage>
</organism>
<keyword evidence="2" id="KW-1185">Reference proteome</keyword>
<proteinExistence type="predicted"/>
<accession>A0A176W161</accession>
<protein>
    <submittedName>
        <fullName evidence="1">Uncharacterized protein</fullName>
    </submittedName>
</protein>
<dbReference type="Proteomes" id="UP000077202">
    <property type="component" value="Unassembled WGS sequence"/>
</dbReference>
<dbReference type="AlphaFoldDB" id="A0A176W161"/>
<sequence length="210" mass="22894">MELPDGTHTAEDIPGKCSSTATAIPLREALLEGNDGEGSDEVIFGAGVVRSFAVYGLSETSGGRTHGPSAVGDVSVAREYIDGIGQPPMTHLRVRRAGYGLTTHTIPSRSTNQTPNNWENPSKSLYFRCRCQSFQGVQVSVAQNFLLLKNHPRSLVKPFVQAGGDFDGYRHETGSRKSSERRTFDFLCTHATEYMESGVRSLDNVVQKTV</sequence>
<evidence type="ECO:0000313" key="2">
    <source>
        <dbReference type="Proteomes" id="UP000077202"/>
    </source>
</evidence>
<evidence type="ECO:0000313" key="1">
    <source>
        <dbReference type="EMBL" id="OAE26215.1"/>
    </source>
</evidence>